<evidence type="ECO:0000313" key="2">
    <source>
        <dbReference type="Proteomes" id="UP000049685"/>
    </source>
</evidence>
<comment type="caution">
    <text evidence="1">The sequence shown here is derived from an EMBL/GenBank/DDBJ whole genome shotgun (WGS) entry which is preliminary data.</text>
</comment>
<sequence>MININKVKAEEAIKILGNIIQNYLINDIDKIGGDNNE</sequence>
<dbReference type="Proteomes" id="UP000049685">
    <property type="component" value="Unassembled WGS sequence"/>
</dbReference>
<proteinExistence type="predicted"/>
<dbReference type="EMBL" id="CDNY01000028">
    <property type="protein sequence ID" value="CEO35926.1"/>
    <property type="molecule type" value="Genomic_DNA"/>
</dbReference>
<name>A0A9P1PB88_PARSO</name>
<gene>
    <name evidence="1" type="ORF">UMC4404_29011</name>
</gene>
<accession>A0A9P1PB88</accession>
<protein>
    <submittedName>
        <fullName evidence="1">Uncharacterized protein</fullName>
    </submittedName>
</protein>
<organism evidence="1 2">
    <name type="scientific">Paraclostridium sordellii</name>
    <name type="common">Clostridium sordellii</name>
    <dbReference type="NCBI Taxonomy" id="1505"/>
    <lineage>
        <taxon>Bacteria</taxon>
        <taxon>Bacillati</taxon>
        <taxon>Bacillota</taxon>
        <taxon>Clostridia</taxon>
        <taxon>Peptostreptococcales</taxon>
        <taxon>Peptostreptococcaceae</taxon>
        <taxon>Paraclostridium</taxon>
    </lineage>
</organism>
<dbReference type="AlphaFoldDB" id="A0A9P1PB88"/>
<evidence type="ECO:0000313" key="1">
    <source>
        <dbReference type="EMBL" id="CEO35926.1"/>
    </source>
</evidence>
<reference evidence="2" key="1">
    <citation type="submission" date="2015-01" db="EMBL/GenBank/DDBJ databases">
        <authorList>
            <person name="Aslett A.Martin."/>
            <person name="De Silva Nishadi"/>
        </authorList>
    </citation>
    <scope>NUCLEOTIDE SEQUENCE [LARGE SCALE GENOMIC DNA]</scope>
    <source>
        <strain evidence="2">UMC4404</strain>
    </source>
</reference>